<feature type="compositionally biased region" description="Polar residues" evidence="3">
    <location>
        <begin position="33"/>
        <end position="44"/>
    </location>
</feature>
<dbReference type="PROSITE" id="PS00018">
    <property type="entry name" value="EF_HAND_1"/>
    <property type="match status" value="2"/>
</dbReference>
<keyword evidence="5" id="KW-0132">Cell division</keyword>
<accession>A0A3N4LK29</accession>
<feature type="compositionally biased region" description="Polar residues" evidence="3">
    <location>
        <begin position="1"/>
        <end position="19"/>
    </location>
</feature>
<dbReference type="Gene3D" id="1.10.238.10">
    <property type="entry name" value="EF-hand"/>
    <property type="match status" value="2"/>
</dbReference>
<evidence type="ECO:0000313" key="5">
    <source>
        <dbReference type="EMBL" id="RPB23257.1"/>
    </source>
</evidence>
<dbReference type="SUPFAM" id="SSF47473">
    <property type="entry name" value="EF-hand"/>
    <property type="match status" value="1"/>
</dbReference>
<sequence length="216" mass="24311">MFSSAGTARNQSGPSSSRFTPARPSTGPALGQSGPSNARQNTRHQSQQEQNQQSQQPIELSDEQREEIREAFELFDLDKDKKIDYHELKVAMKALGFDESKQEVLRILRKYGTPAAPSSSRMLITYEAFAQVMAEKISARDPVEEILRAFSLFAGTAVQTNNGEELRIGVDDLRRVARELGENLEEEEIQAMIREFDLDNDNLISKDEFIAICRGE</sequence>
<dbReference type="Pfam" id="PF13833">
    <property type="entry name" value="EF-hand_8"/>
    <property type="match status" value="1"/>
</dbReference>
<dbReference type="STRING" id="1051890.A0A3N4LK29"/>
<protein>
    <submittedName>
        <fullName evidence="5">Cell division control protein 31</fullName>
    </submittedName>
</protein>
<dbReference type="GO" id="GO:0051301">
    <property type="term" value="P:cell division"/>
    <property type="evidence" value="ECO:0007669"/>
    <property type="project" value="UniProtKB-KW"/>
</dbReference>
<dbReference type="InterPro" id="IPR018247">
    <property type="entry name" value="EF_Hand_1_Ca_BS"/>
</dbReference>
<dbReference type="GO" id="GO:0005509">
    <property type="term" value="F:calcium ion binding"/>
    <property type="evidence" value="ECO:0007669"/>
    <property type="project" value="InterPro"/>
</dbReference>
<evidence type="ECO:0000256" key="1">
    <source>
        <dbReference type="ARBA" id="ARBA00022737"/>
    </source>
</evidence>
<keyword evidence="1" id="KW-0677">Repeat</keyword>
<evidence type="ECO:0000256" key="2">
    <source>
        <dbReference type="ARBA" id="ARBA00022837"/>
    </source>
</evidence>
<evidence type="ECO:0000256" key="3">
    <source>
        <dbReference type="SAM" id="MobiDB-lite"/>
    </source>
</evidence>
<keyword evidence="2" id="KW-0106">Calcium</keyword>
<dbReference type="InterPro" id="IPR011992">
    <property type="entry name" value="EF-hand-dom_pair"/>
</dbReference>
<dbReference type="PROSITE" id="PS50222">
    <property type="entry name" value="EF_HAND_2"/>
    <property type="match status" value="2"/>
</dbReference>
<feature type="region of interest" description="Disordered" evidence="3">
    <location>
        <begin position="1"/>
        <end position="63"/>
    </location>
</feature>
<dbReference type="InParanoid" id="A0A3N4LK29"/>
<name>A0A3N4LK29_9PEZI</name>
<reference evidence="5 6" key="1">
    <citation type="journal article" date="2018" name="Nat. Ecol. Evol.">
        <title>Pezizomycetes genomes reveal the molecular basis of ectomycorrhizal truffle lifestyle.</title>
        <authorList>
            <person name="Murat C."/>
            <person name="Payen T."/>
            <person name="Noel B."/>
            <person name="Kuo A."/>
            <person name="Morin E."/>
            <person name="Chen J."/>
            <person name="Kohler A."/>
            <person name="Krizsan K."/>
            <person name="Balestrini R."/>
            <person name="Da Silva C."/>
            <person name="Montanini B."/>
            <person name="Hainaut M."/>
            <person name="Levati E."/>
            <person name="Barry K.W."/>
            <person name="Belfiori B."/>
            <person name="Cichocki N."/>
            <person name="Clum A."/>
            <person name="Dockter R.B."/>
            <person name="Fauchery L."/>
            <person name="Guy J."/>
            <person name="Iotti M."/>
            <person name="Le Tacon F."/>
            <person name="Lindquist E.A."/>
            <person name="Lipzen A."/>
            <person name="Malagnac F."/>
            <person name="Mello A."/>
            <person name="Molinier V."/>
            <person name="Miyauchi S."/>
            <person name="Poulain J."/>
            <person name="Riccioni C."/>
            <person name="Rubini A."/>
            <person name="Sitrit Y."/>
            <person name="Splivallo R."/>
            <person name="Traeger S."/>
            <person name="Wang M."/>
            <person name="Zifcakova L."/>
            <person name="Wipf D."/>
            <person name="Zambonelli A."/>
            <person name="Paolocci F."/>
            <person name="Nowrousian M."/>
            <person name="Ottonello S."/>
            <person name="Baldrian P."/>
            <person name="Spatafora J.W."/>
            <person name="Henrissat B."/>
            <person name="Nagy L.G."/>
            <person name="Aury J.M."/>
            <person name="Wincker P."/>
            <person name="Grigoriev I.V."/>
            <person name="Bonfante P."/>
            <person name="Martin F.M."/>
        </authorList>
    </citation>
    <scope>NUCLEOTIDE SEQUENCE [LARGE SCALE GENOMIC DNA]</scope>
    <source>
        <strain evidence="5 6">ATCC MYA-4762</strain>
    </source>
</reference>
<dbReference type="FunFam" id="1.10.238.10:FF:000003">
    <property type="entry name" value="Calmodulin A"/>
    <property type="match status" value="1"/>
</dbReference>
<dbReference type="InterPro" id="IPR002048">
    <property type="entry name" value="EF_hand_dom"/>
</dbReference>
<proteinExistence type="predicted"/>
<feature type="domain" description="EF-hand" evidence="4">
    <location>
        <begin position="63"/>
        <end position="98"/>
    </location>
</feature>
<organism evidence="5 6">
    <name type="scientific">Terfezia boudieri ATCC MYA-4762</name>
    <dbReference type="NCBI Taxonomy" id="1051890"/>
    <lineage>
        <taxon>Eukaryota</taxon>
        <taxon>Fungi</taxon>
        <taxon>Dikarya</taxon>
        <taxon>Ascomycota</taxon>
        <taxon>Pezizomycotina</taxon>
        <taxon>Pezizomycetes</taxon>
        <taxon>Pezizales</taxon>
        <taxon>Pezizaceae</taxon>
        <taxon>Terfezia</taxon>
    </lineage>
</organism>
<dbReference type="SMART" id="SM00054">
    <property type="entry name" value="EFh"/>
    <property type="match status" value="2"/>
</dbReference>
<dbReference type="Pfam" id="PF13499">
    <property type="entry name" value="EF-hand_7"/>
    <property type="match status" value="1"/>
</dbReference>
<dbReference type="OrthoDB" id="343296at2759"/>
<evidence type="ECO:0000259" key="4">
    <source>
        <dbReference type="PROSITE" id="PS50222"/>
    </source>
</evidence>
<keyword evidence="5" id="KW-0131">Cell cycle</keyword>
<dbReference type="EMBL" id="ML121547">
    <property type="protein sequence ID" value="RPB23257.1"/>
    <property type="molecule type" value="Genomic_DNA"/>
</dbReference>
<dbReference type="Proteomes" id="UP000267821">
    <property type="component" value="Unassembled WGS sequence"/>
</dbReference>
<dbReference type="InterPro" id="IPR050145">
    <property type="entry name" value="Centrin_CML-like"/>
</dbReference>
<dbReference type="CDD" id="cd00051">
    <property type="entry name" value="EFh"/>
    <property type="match status" value="1"/>
</dbReference>
<dbReference type="PANTHER" id="PTHR23050">
    <property type="entry name" value="CALCIUM BINDING PROTEIN"/>
    <property type="match status" value="1"/>
</dbReference>
<dbReference type="AlphaFoldDB" id="A0A3N4LK29"/>
<feature type="compositionally biased region" description="Low complexity" evidence="3">
    <location>
        <begin position="45"/>
        <end position="56"/>
    </location>
</feature>
<evidence type="ECO:0000313" key="6">
    <source>
        <dbReference type="Proteomes" id="UP000267821"/>
    </source>
</evidence>
<keyword evidence="6" id="KW-1185">Reference proteome</keyword>
<dbReference type="FunCoup" id="A0A3N4LK29">
    <property type="interactions" value="820"/>
</dbReference>
<feature type="domain" description="EF-hand" evidence="4">
    <location>
        <begin position="184"/>
        <end position="216"/>
    </location>
</feature>
<gene>
    <name evidence="5" type="ORF">L211DRAFT_825566</name>
</gene>